<dbReference type="EMBL" id="JAQQWK010000003">
    <property type="protein sequence ID" value="KAK8044465.1"/>
    <property type="molecule type" value="Genomic_DNA"/>
</dbReference>
<protein>
    <submittedName>
        <fullName evidence="1">Uncharacterized protein</fullName>
    </submittedName>
</protein>
<dbReference type="Gene3D" id="3.80.10.10">
    <property type="entry name" value="Ribonuclease Inhibitor"/>
    <property type="match status" value="1"/>
</dbReference>
<evidence type="ECO:0000313" key="1">
    <source>
        <dbReference type="EMBL" id="KAK8044465.1"/>
    </source>
</evidence>
<comment type="caution">
    <text evidence="1">The sequence shown here is derived from an EMBL/GenBank/DDBJ whole genome shotgun (WGS) entry which is preliminary data.</text>
</comment>
<dbReference type="Proteomes" id="UP001444661">
    <property type="component" value="Unassembled WGS sequence"/>
</dbReference>
<proteinExistence type="predicted"/>
<accession>A0ABR1TEW6</accession>
<keyword evidence="2" id="KW-1185">Reference proteome</keyword>
<gene>
    <name evidence="1" type="ORF">PG993_004489</name>
</gene>
<name>A0ABR1TEW6_9PEZI</name>
<sequence>MAALSLITGWARATGATDNCPTQLRATIPHPDSIHDVDSILSTCANIESLHLRIAETGCVGRTGRCSLPICFWRCTRYPSALRSLSLEGYRFHDTAIDYADMPDWYWGEYMRWMESRDVWAWLKGLRLFSSPGKSRTNLDLWIDAMDFSSIEELSILDFNYGESPELLTKLLLPQVPKLQSLTVGDAQMKEFVLVVPSNSLKHLTYIGPGHDQNLDPILQAQGKSLTSLEWYTPENLWSTRPLLSITQLRNLSTAAPNLVSLTLDLNRDEHEDDWPWGRLEALRAGMPSGLERLTIRFEMASECLRQKPAVHYDWEEEPCTELEQYAQPPLTKENAVKMTRVLLKGPNQKPQVLSRVVFIAGDKSHHDIDVEPTWLHGKGRD</sequence>
<reference evidence="1 2" key="1">
    <citation type="submission" date="2023-01" db="EMBL/GenBank/DDBJ databases">
        <title>Analysis of 21 Apiospora genomes using comparative genomics revels a genus with tremendous synthesis potential of carbohydrate active enzymes and secondary metabolites.</title>
        <authorList>
            <person name="Sorensen T."/>
        </authorList>
    </citation>
    <scope>NUCLEOTIDE SEQUENCE [LARGE SCALE GENOMIC DNA]</scope>
    <source>
        <strain evidence="1 2">CBS 33761</strain>
    </source>
</reference>
<dbReference type="InterPro" id="IPR032675">
    <property type="entry name" value="LRR_dom_sf"/>
</dbReference>
<evidence type="ECO:0000313" key="2">
    <source>
        <dbReference type="Proteomes" id="UP001444661"/>
    </source>
</evidence>
<organism evidence="1 2">
    <name type="scientific">Apiospora rasikravindrae</name>
    <dbReference type="NCBI Taxonomy" id="990691"/>
    <lineage>
        <taxon>Eukaryota</taxon>
        <taxon>Fungi</taxon>
        <taxon>Dikarya</taxon>
        <taxon>Ascomycota</taxon>
        <taxon>Pezizomycotina</taxon>
        <taxon>Sordariomycetes</taxon>
        <taxon>Xylariomycetidae</taxon>
        <taxon>Amphisphaeriales</taxon>
        <taxon>Apiosporaceae</taxon>
        <taxon>Apiospora</taxon>
    </lineage>
</organism>